<dbReference type="Proteomes" id="UP000693981">
    <property type="component" value="Unassembled WGS sequence"/>
</dbReference>
<comment type="caution">
    <text evidence="2">The sequence shown here is derived from an EMBL/GenBank/DDBJ whole genome shotgun (WGS) entry which is preliminary data.</text>
</comment>
<dbReference type="AlphaFoldDB" id="A0A8T1WSD9"/>
<dbReference type="EMBL" id="JAGDFL010000141">
    <property type="protein sequence ID" value="KAG7396757.1"/>
    <property type="molecule type" value="Genomic_DNA"/>
</dbReference>
<proteinExistence type="predicted"/>
<reference evidence="2" key="1">
    <citation type="submission" date="2021-02" db="EMBL/GenBank/DDBJ databases">
        <authorList>
            <person name="Palmer J.M."/>
        </authorList>
    </citation>
    <scope>NUCLEOTIDE SEQUENCE</scope>
    <source>
        <strain evidence="2">SCRP23</strain>
    </source>
</reference>
<sequence>MTSVVGVAQCLAKIFELREAIRHQRRANKQTYLQLMEIHTELQFLERHGPLHSDATLRRTATVTKFATAVAKFSAYLEKYNDMKPFFRLFKRGDMENERQEIVSEIDQLFRMLGLATSVTVMNASNAAAKNASDLFSKLEDVHKDVKLTHAQVQAALHAIVERRNSLPIEEKTMAKPEKPEEKPGAVLLENFSTPLLMETLTSGCPAEKEKALLLLIRKCVRSNSRVQVYQANGIPILSKLVRESDSFVTQLYALHCLSWFTFIYSMMPESDFEMLRGCLRVATRSELVSLVHDLENGNTHEKEDAAILCSCMATNGNEDALRDVGVLAPLIELLEGGSPHQKLWAAEALGTLASNNGENCIEIVLGGAIGPLVSLLQSGTDMQKQEAAYALGNLAINSTENRVEIARAGAIAPLVAFIRTVTDAQNQWAVYALGILSLNSEVNRIAIAHEGAIAPLVTLVKTGTNAQKQWAAYTLGTLAHNHDNRVEITIAGVVQPFVALLQTGSDAQKQWAAYAVGNIAYGKDGFETEELAKTILPLVELVRSGTDSQKQEAAYALGNLAVNDEDNRASIARAGAIAPLVELVRVGTDEQKQWGAYALECLADQDDQTRIAIVRNGAIPSQGPLATGGSVEQSQSALDILDQLDPGIQVDLDDAFADIGVIWCFD</sequence>
<evidence type="ECO:0000256" key="1">
    <source>
        <dbReference type="PROSITE-ProRule" id="PRU00259"/>
    </source>
</evidence>
<organism evidence="2 3">
    <name type="scientific">Phytophthora boehmeriae</name>
    <dbReference type="NCBI Taxonomy" id="109152"/>
    <lineage>
        <taxon>Eukaryota</taxon>
        <taxon>Sar</taxon>
        <taxon>Stramenopiles</taxon>
        <taxon>Oomycota</taxon>
        <taxon>Peronosporomycetes</taxon>
        <taxon>Peronosporales</taxon>
        <taxon>Peronosporaceae</taxon>
        <taxon>Phytophthora</taxon>
    </lineage>
</organism>
<evidence type="ECO:0000313" key="3">
    <source>
        <dbReference type="Proteomes" id="UP000693981"/>
    </source>
</evidence>
<dbReference type="PANTHER" id="PTHR23315">
    <property type="entry name" value="U BOX DOMAIN-CONTAINING"/>
    <property type="match status" value="1"/>
</dbReference>
<dbReference type="OrthoDB" id="206755at2759"/>
<dbReference type="SMART" id="SM00185">
    <property type="entry name" value="ARM"/>
    <property type="match status" value="8"/>
</dbReference>
<feature type="repeat" description="ARM" evidence="1">
    <location>
        <begin position="534"/>
        <end position="576"/>
    </location>
</feature>
<name>A0A8T1WSD9_9STRA</name>
<gene>
    <name evidence="2" type="ORF">PHYBOEH_001833</name>
</gene>
<protein>
    <submittedName>
        <fullName evidence="2">Uncharacterized protein</fullName>
    </submittedName>
</protein>
<dbReference type="PROSITE" id="PS50176">
    <property type="entry name" value="ARM_REPEAT"/>
    <property type="match status" value="2"/>
</dbReference>
<dbReference type="InterPro" id="IPR000225">
    <property type="entry name" value="Armadillo"/>
</dbReference>
<feature type="repeat" description="ARM" evidence="1">
    <location>
        <begin position="368"/>
        <end position="410"/>
    </location>
</feature>
<accession>A0A8T1WSD9</accession>
<dbReference type="PANTHER" id="PTHR23315:SF7">
    <property type="entry name" value="U-BOX DOMAIN-CONTAINING PROTEIN 4"/>
    <property type="match status" value="1"/>
</dbReference>
<keyword evidence="3" id="KW-1185">Reference proteome</keyword>
<evidence type="ECO:0000313" key="2">
    <source>
        <dbReference type="EMBL" id="KAG7396757.1"/>
    </source>
</evidence>